<protein>
    <submittedName>
        <fullName evidence="2">Uncharacterized protein</fullName>
    </submittedName>
</protein>
<evidence type="ECO:0000313" key="2">
    <source>
        <dbReference type="EMBL" id="MDI9862670.1"/>
    </source>
</evidence>
<dbReference type="EMBL" id="JASHIF010000042">
    <property type="protein sequence ID" value="MDI9862670.1"/>
    <property type="molecule type" value="Genomic_DNA"/>
</dbReference>
<proteinExistence type="predicted"/>
<feature type="region of interest" description="Disordered" evidence="1">
    <location>
        <begin position="128"/>
        <end position="158"/>
    </location>
</feature>
<feature type="non-terminal residue" evidence="2">
    <location>
        <position position="176"/>
    </location>
</feature>
<comment type="caution">
    <text evidence="2">The sequence shown here is derived from an EMBL/GenBank/DDBJ whole genome shotgun (WGS) entry which is preliminary data.</text>
</comment>
<organism evidence="2 3">
    <name type="scientific">Flectobacillus roseus</name>
    <dbReference type="NCBI Taxonomy" id="502259"/>
    <lineage>
        <taxon>Bacteria</taxon>
        <taxon>Pseudomonadati</taxon>
        <taxon>Bacteroidota</taxon>
        <taxon>Cytophagia</taxon>
        <taxon>Cytophagales</taxon>
        <taxon>Flectobacillaceae</taxon>
        <taxon>Flectobacillus</taxon>
    </lineage>
</organism>
<reference evidence="2 3" key="1">
    <citation type="submission" date="2023-05" db="EMBL/GenBank/DDBJ databases">
        <title>Novel species of genus Flectobacillus isolated from stream in China.</title>
        <authorList>
            <person name="Lu H."/>
        </authorList>
    </citation>
    <scope>NUCLEOTIDE SEQUENCE [LARGE SCALE GENOMIC DNA]</scope>
    <source>
        <strain evidence="2 3">KCTC 42575</strain>
    </source>
</reference>
<evidence type="ECO:0000313" key="3">
    <source>
        <dbReference type="Proteomes" id="UP001236507"/>
    </source>
</evidence>
<dbReference type="RefSeq" id="WP_283346895.1">
    <property type="nucleotide sequence ID" value="NZ_JASHIF010000042.1"/>
</dbReference>
<accession>A0ABT6YGF1</accession>
<evidence type="ECO:0000256" key="1">
    <source>
        <dbReference type="SAM" id="MobiDB-lite"/>
    </source>
</evidence>
<name>A0ABT6YGF1_9BACT</name>
<gene>
    <name evidence="2" type="ORF">QM524_25845</name>
</gene>
<keyword evidence="3" id="KW-1185">Reference proteome</keyword>
<dbReference type="Proteomes" id="UP001236507">
    <property type="component" value="Unassembled WGS sequence"/>
</dbReference>
<sequence>MALTFNKKHPSTDIKEGELIFSATDANDAGINYQVAGLKVANITDPVAIVFDPRPSLNPSKKWFFKTKEYLVQLGASAEIAGKFADASEVGALDNTVVANIFGSSTVLFTSANATALGETTITSVTKITDTSGGSSDSGSGSGSGSGSSNNPGTANASTDAATKTILGMAWYWAAG</sequence>
<feature type="compositionally biased region" description="Low complexity" evidence="1">
    <location>
        <begin position="128"/>
        <end position="139"/>
    </location>
</feature>